<evidence type="ECO:0000313" key="5">
    <source>
        <dbReference type="Proteomes" id="UP001190700"/>
    </source>
</evidence>
<comment type="caution">
    <text evidence="4">The sequence shown here is derived from an EMBL/GenBank/DDBJ whole genome shotgun (WGS) entry which is preliminary data.</text>
</comment>
<sequence length="250" mass="27111">MTSGTSNSLYGIHLRTDSLGWVVGEEDTILKTTDGGMSWVVGSSGIPRPECSSTCRRYRWLGVSFEDASTGWVVGEYAKLIMTRDGGSSFTTLNVNLPEYVSLRAVHAVGDATVFIAGDADTILVSRDRGTTWTAQDSRTAGMNFHAMAFILVTNYWTGSHLHGWAVGDKLNSDGTARIIHTENNGSSWQYQSYSPAVKMHAVFFTSRYFGHAAGQDGTVLRTTDAGNSWTQVETCTSQDLLGISIDAIT</sequence>
<dbReference type="Gene3D" id="2.130.10.10">
    <property type="entry name" value="YVTN repeat-like/Quinoprotein amine dehydrogenase"/>
    <property type="match status" value="2"/>
</dbReference>
<organism evidence="4 5">
    <name type="scientific">Cymbomonas tetramitiformis</name>
    <dbReference type="NCBI Taxonomy" id="36881"/>
    <lineage>
        <taxon>Eukaryota</taxon>
        <taxon>Viridiplantae</taxon>
        <taxon>Chlorophyta</taxon>
        <taxon>Pyramimonadophyceae</taxon>
        <taxon>Pyramimonadales</taxon>
        <taxon>Pyramimonadaceae</taxon>
        <taxon>Cymbomonas</taxon>
    </lineage>
</organism>
<name>A0AAE0KQS6_9CHLO</name>
<dbReference type="InterPro" id="IPR028203">
    <property type="entry name" value="PSII_CF48-like_dom"/>
</dbReference>
<evidence type="ECO:0000256" key="1">
    <source>
        <dbReference type="ARBA" id="ARBA00022531"/>
    </source>
</evidence>
<reference evidence="4 5" key="1">
    <citation type="journal article" date="2015" name="Genome Biol. Evol.">
        <title>Comparative Genomics of a Bacterivorous Green Alga Reveals Evolutionary Causalities and Consequences of Phago-Mixotrophic Mode of Nutrition.</title>
        <authorList>
            <person name="Burns J.A."/>
            <person name="Paasch A."/>
            <person name="Narechania A."/>
            <person name="Kim E."/>
        </authorList>
    </citation>
    <scope>NUCLEOTIDE SEQUENCE [LARGE SCALE GENOMIC DNA]</scope>
    <source>
        <strain evidence="4 5">PLY_AMNH</strain>
    </source>
</reference>
<dbReference type="PANTHER" id="PTHR47199:SF2">
    <property type="entry name" value="PHOTOSYSTEM II STABILITY_ASSEMBLY FACTOR HCF136, CHLOROPLASTIC"/>
    <property type="match status" value="1"/>
</dbReference>
<dbReference type="GO" id="GO:0015979">
    <property type="term" value="P:photosynthesis"/>
    <property type="evidence" value="ECO:0007669"/>
    <property type="project" value="UniProtKB-KW"/>
</dbReference>
<keyword evidence="5" id="KW-1185">Reference proteome</keyword>
<dbReference type="GO" id="GO:0009523">
    <property type="term" value="C:photosystem II"/>
    <property type="evidence" value="ECO:0007669"/>
    <property type="project" value="UniProtKB-KW"/>
</dbReference>
<accession>A0AAE0KQS6</accession>
<protein>
    <recommendedName>
        <fullName evidence="3">Photosynthesis system II assembly factor Ycf48/Hcf136-like domain-containing protein</fullName>
    </recommendedName>
</protein>
<dbReference type="Pfam" id="PF14870">
    <property type="entry name" value="PSII_BNR"/>
    <property type="match status" value="1"/>
</dbReference>
<evidence type="ECO:0000259" key="3">
    <source>
        <dbReference type="Pfam" id="PF14870"/>
    </source>
</evidence>
<dbReference type="PANTHER" id="PTHR47199">
    <property type="entry name" value="PHOTOSYSTEM II STABILITY/ASSEMBLY FACTOR HCF136, CHLOROPLASTIC"/>
    <property type="match status" value="1"/>
</dbReference>
<feature type="non-terminal residue" evidence="4">
    <location>
        <position position="250"/>
    </location>
</feature>
<keyword evidence="2" id="KW-0604">Photosystem II</keyword>
<feature type="domain" description="Photosynthesis system II assembly factor Ycf48/Hcf136-like" evidence="3">
    <location>
        <begin position="5"/>
        <end position="143"/>
    </location>
</feature>
<dbReference type="SUPFAM" id="SSF110296">
    <property type="entry name" value="Oligoxyloglucan reducing end-specific cellobiohydrolase"/>
    <property type="match status" value="1"/>
</dbReference>
<evidence type="ECO:0000313" key="4">
    <source>
        <dbReference type="EMBL" id="KAK3257371.1"/>
    </source>
</evidence>
<dbReference type="EMBL" id="LGRX02020584">
    <property type="protein sequence ID" value="KAK3257371.1"/>
    <property type="molecule type" value="Genomic_DNA"/>
</dbReference>
<dbReference type="Proteomes" id="UP001190700">
    <property type="component" value="Unassembled WGS sequence"/>
</dbReference>
<keyword evidence="1" id="KW-0602">Photosynthesis</keyword>
<gene>
    <name evidence="4" type="ORF">CYMTET_33538</name>
</gene>
<dbReference type="AlphaFoldDB" id="A0AAE0KQS6"/>
<proteinExistence type="predicted"/>
<dbReference type="InterPro" id="IPR015943">
    <property type="entry name" value="WD40/YVTN_repeat-like_dom_sf"/>
</dbReference>
<evidence type="ECO:0000256" key="2">
    <source>
        <dbReference type="ARBA" id="ARBA00023276"/>
    </source>
</evidence>